<name>A0A2T4TXB6_9BACT</name>
<dbReference type="OrthoDB" id="9800940at2"/>
<dbReference type="InterPro" id="IPR001279">
    <property type="entry name" value="Metallo-B-lactamas"/>
</dbReference>
<dbReference type="PANTHER" id="PTHR46018:SF2">
    <property type="entry name" value="ZINC PHOSPHODIESTERASE ELAC PROTEIN 1"/>
    <property type="match status" value="1"/>
</dbReference>
<dbReference type="InterPro" id="IPR036866">
    <property type="entry name" value="RibonucZ/Hydroxyglut_hydro"/>
</dbReference>
<dbReference type="EMBL" id="NVQC01000022">
    <property type="protein sequence ID" value="PTL35758.1"/>
    <property type="molecule type" value="Genomic_DNA"/>
</dbReference>
<dbReference type="RefSeq" id="WP_107562546.1">
    <property type="nucleotide sequence ID" value="NZ_NVQC01000022.1"/>
</dbReference>
<gene>
    <name evidence="2" type="ORF">CLG94_08360</name>
</gene>
<protein>
    <submittedName>
        <fullName evidence="2">Ribonuclease Z</fullName>
    </submittedName>
</protein>
<organism evidence="2 3">
    <name type="scientific">Candidatus Methylomirabilis limnetica</name>
    <dbReference type="NCBI Taxonomy" id="2033718"/>
    <lineage>
        <taxon>Bacteria</taxon>
        <taxon>Candidatus Methylomirabilota</taxon>
        <taxon>Candidatus Methylomirabilia</taxon>
        <taxon>Candidatus Methylomirabilales</taxon>
        <taxon>Candidatus Methylomirabilaceae</taxon>
        <taxon>Candidatus Methylomirabilis</taxon>
    </lineage>
</organism>
<sequence>MINLFQSRLLNGVFEDPGLFVRLRWERRALLLDLGDLTAQPPADLLKVTDIFVSHTHIDHFIGFDHLLRIVLGRGHTIRLFGPPGLISNVEGKLSGYIWNLVEGYSLIFDVHEVSPDKITAARFPCGARFERIDLPPPSPFTGVLVDDPLFRVEAVHLDHKIPCLAFALAEAQRINIDPERLKCLGLSTGPWLTEFKRLVRMGAPDDTIVRVPCGDETGETFQELLLGDLRGKIVTITSGQRLAYVTDTLYSDENRQKIVALAHDADILFCEAMYLERDRDCATERHHLTARQAGLLAREANVKELVVFHFSQRYQECPEALYHEAAEAFGGPVRSH</sequence>
<dbReference type="SUPFAM" id="SSF56281">
    <property type="entry name" value="Metallo-hydrolase/oxidoreductase"/>
    <property type="match status" value="1"/>
</dbReference>
<feature type="domain" description="Metallo-beta-lactamase" evidence="1">
    <location>
        <begin position="232"/>
        <end position="311"/>
    </location>
</feature>
<dbReference type="GO" id="GO:0042781">
    <property type="term" value="F:3'-tRNA processing endoribonuclease activity"/>
    <property type="evidence" value="ECO:0007669"/>
    <property type="project" value="TreeGrafter"/>
</dbReference>
<reference evidence="3" key="2">
    <citation type="journal article" date="2018" name="Environ. Microbiol.">
        <title>Bloom of a denitrifying methanotroph, 'Candidatus Methylomirabilis limnetica', in a deep stratified lake.</title>
        <authorList>
            <person name="Graf J.S."/>
            <person name="Mayr M.J."/>
            <person name="Marchant H.K."/>
            <person name="Tienken D."/>
            <person name="Hach P.F."/>
            <person name="Brand A."/>
            <person name="Schubert C.J."/>
            <person name="Kuypers M.M."/>
            <person name="Milucka J."/>
        </authorList>
    </citation>
    <scope>NUCLEOTIDE SEQUENCE [LARGE SCALE GENOMIC DNA]</scope>
    <source>
        <strain evidence="3">Zug</strain>
    </source>
</reference>
<proteinExistence type="predicted"/>
<dbReference type="Pfam" id="PF12706">
    <property type="entry name" value="Lactamase_B_2"/>
    <property type="match status" value="1"/>
</dbReference>
<dbReference type="AlphaFoldDB" id="A0A2T4TXB6"/>
<dbReference type="PANTHER" id="PTHR46018">
    <property type="entry name" value="ZINC PHOSPHODIESTERASE ELAC PROTEIN 1"/>
    <property type="match status" value="1"/>
</dbReference>
<keyword evidence="3" id="KW-1185">Reference proteome</keyword>
<dbReference type="Gene3D" id="3.60.15.10">
    <property type="entry name" value="Ribonuclease Z/Hydroxyacylglutathione hydrolase-like"/>
    <property type="match status" value="1"/>
</dbReference>
<dbReference type="Proteomes" id="UP000241436">
    <property type="component" value="Unassembled WGS sequence"/>
</dbReference>
<comment type="caution">
    <text evidence="2">The sequence shown here is derived from an EMBL/GenBank/DDBJ whole genome shotgun (WGS) entry which is preliminary data.</text>
</comment>
<evidence type="ECO:0000313" key="3">
    <source>
        <dbReference type="Proteomes" id="UP000241436"/>
    </source>
</evidence>
<reference evidence="2 3" key="1">
    <citation type="submission" date="2017-09" db="EMBL/GenBank/DDBJ databases">
        <title>Bloom of a denitrifying methanotroph, Candidatus Methylomirabilis limnetica, in a deep stratified lake.</title>
        <authorList>
            <person name="Graf J.S."/>
            <person name="Marchant H.K."/>
            <person name="Tienken D."/>
            <person name="Hach P.F."/>
            <person name="Brand A."/>
            <person name="Schubert C.J."/>
            <person name="Kuypers M.M."/>
            <person name="Milucka J."/>
        </authorList>
    </citation>
    <scope>NUCLEOTIDE SEQUENCE [LARGE SCALE GENOMIC DNA]</scope>
    <source>
        <strain evidence="2 3">Zug</strain>
    </source>
</reference>
<accession>A0A2T4TXB6</accession>
<dbReference type="NCBIfam" id="NF002558">
    <property type="entry name" value="PRK02126.1"/>
    <property type="match status" value="1"/>
</dbReference>
<evidence type="ECO:0000259" key="1">
    <source>
        <dbReference type="Pfam" id="PF12706"/>
    </source>
</evidence>
<evidence type="ECO:0000313" key="2">
    <source>
        <dbReference type="EMBL" id="PTL35758.1"/>
    </source>
</evidence>